<protein>
    <recommendedName>
        <fullName evidence="11">Amino acid permease</fullName>
    </recommendedName>
</protein>
<reference evidence="9 10" key="1">
    <citation type="submission" date="2020-04" db="EMBL/GenBank/DDBJ databases">
        <title>Perkinsus chesapeaki whole genome sequence.</title>
        <authorList>
            <person name="Bogema D.R."/>
        </authorList>
    </citation>
    <scope>NUCLEOTIDE SEQUENCE [LARGE SCALE GENOMIC DNA]</scope>
    <source>
        <strain evidence="9">ATCC PRA-425</strain>
    </source>
</reference>
<feature type="transmembrane region" description="Helical" evidence="8">
    <location>
        <begin position="68"/>
        <end position="86"/>
    </location>
</feature>
<evidence type="ECO:0000256" key="1">
    <source>
        <dbReference type="ARBA" id="ARBA00004651"/>
    </source>
</evidence>
<feature type="transmembrane region" description="Helical" evidence="8">
    <location>
        <begin position="133"/>
        <end position="158"/>
    </location>
</feature>
<sequence>NWSDGSISAITEKAFGPAMAWWVLIAAFVASGGQYMADIIEASYLMSGMAQHGLIPSWFGRLHSKFKTPWNAIFFQLLIICALVAADFSAILAVNSFVTCLAALLQFVSFLVLRWKHPNLERPFKVPVKPFWLIVIFTLPALVYGSTVAVVTIINGWIAASLNSVILVLGIV</sequence>
<dbReference type="PANTHER" id="PTHR45826">
    <property type="entry name" value="POLYAMINE TRANSPORTER PUT1"/>
    <property type="match status" value="1"/>
</dbReference>
<proteinExistence type="inferred from homology"/>
<organism evidence="9 10">
    <name type="scientific">Perkinsus chesapeaki</name>
    <name type="common">Clam parasite</name>
    <name type="synonym">Perkinsus andrewsi</name>
    <dbReference type="NCBI Taxonomy" id="330153"/>
    <lineage>
        <taxon>Eukaryota</taxon>
        <taxon>Sar</taxon>
        <taxon>Alveolata</taxon>
        <taxon>Perkinsozoa</taxon>
        <taxon>Perkinsea</taxon>
        <taxon>Perkinsida</taxon>
        <taxon>Perkinsidae</taxon>
        <taxon>Perkinsus</taxon>
    </lineage>
</organism>
<evidence type="ECO:0000256" key="3">
    <source>
        <dbReference type="ARBA" id="ARBA00022475"/>
    </source>
</evidence>
<keyword evidence="3" id="KW-1003">Cell membrane</keyword>
<evidence type="ECO:0000256" key="7">
    <source>
        <dbReference type="ARBA" id="ARBA00024041"/>
    </source>
</evidence>
<keyword evidence="5 8" id="KW-1133">Transmembrane helix</keyword>
<comment type="subcellular location">
    <subcellularLocation>
        <location evidence="1">Cell membrane</location>
        <topology evidence="1">Multi-pass membrane protein</topology>
    </subcellularLocation>
</comment>
<evidence type="ECO:0000256" key="6">
    <source>
        <dbReference type="ARBA" id="ARBA00023136"/>
    </source>
</evidence>
<keyword evidence="4 8" id="KW-0812">Transmembrane</keyword>
<evidence type="ECO:0000256" key="4">
    <source>
        <dbReference type="ARBA" id="ARBA00022692"/>
    </source>
</evidence>
<dbReference type="GO" id="GO:0015203">
    <property type="term" value="F:polyamine transmembrane transporter activity"/>
    <property type="evidence" value="ECO:0007669"/>
    <property type="project" value="UniProtKB-ARBA"/>
</dbReference>
<evidence type="ECO:0000256" key="5">
    <source>
        <dbReference type="ARBA" id="ARBA00022989"/>
    </source>
</evidence>
<feature type="non-terminal residue" evidence="9">
    <location>
        <position position="172"/>
    </location>
</feature>
<dbReference type="InterPro" id="IPR044566">
    <property type="entry name" value="RMV1-like"/>
</dbReference>
<dbReference type="EMBL" id="JAAPAO010002485">
    <property type="protein sequence ID" value="KAF4647624.1"/>
    <property type="molecule type" value="Genomic_DNA"/>
</dbReference>
<evidence type="ECO:0008006" key="11">
    <source>
        <dbReference type="Google" id="ProtNLM"/>
    </source>
</evidence>
<feature type="transmembrane region" description="Helical" evidence="8">
    <location>
        <begin position="92"/>
        <end position="113"/>
    </location>
</feature>
<feature type="non-terminal residue" evidence="9">
    <location>
        <position position="1"/>
    </location>
</feature>
<comment type="similarity">
    <text evidence="7">Belongs to the amino acid-polyamine-organocation (APC) superfamily. Polyamine:cation symporter (PHS) (TC 2.A.3.12) family.</text>
</comment>
<name>A0A7J6KKX9_PERCH</name>
<dbReference type="Gene3D" id="1.20.1740.10">
    <property type="entry name" value="Amino acid/polyamine transporter I"/>
    <property type="match status" value="1"/>
</dbReference>
<feature type="transmembrane region" description="Helical" evidence="8">
    <location>
        <begin position="20"/>
        <end position="47"/>
    </location>
</feature>
<dbReference type="OrthoDB" id="5982228at2759"/>
<keyword evidence="10" id="KW-1185">Reference proteome</keyword>
<accession>A0A7J6KKX9</accession>
<dbReference type="AlphaFoldDB" id="A0A7J6KKX9"/>
<dbReference type="GO" id="GO:0005886">
    <property type="term" value="C:plasma membrane"/>
    <property type="evidence" value="ECO:0007669"/>
    <property type="project" value="UniProtKB-SubCell"/>
</dbReference>
<evidence type="ECO:0000313" key="10">
    <source>
        <dbReference type="Proteomes" id="UP000591131"/>
    </source>
</evidence>
<keyword evidence="6 8" id="KW-0472">Membrane</keyword>
<dbReference type="Proteomes" id="UP000591131">
    <property type="component" value="Unassembled WGS sequence"/>
</dbReference>
<evidence type="ECO:0000313" key="9">
    <source>
        <dbReference type="EMBL" id="KAF4647624.1"/>
    </source>
</evidence>
<evidence type="ECO:0000256" key="2">
    <source>
        <dbReference type="ARBA" id="ARBA00022448"/>
    </source>
</evidence>
<dbReference type="PANTHER" id="PTHR45826:SF2">
    <property type="entry name" value="AMINO ACID TRANSPORTER"/>
    <property type="match status" value="1"/>
</dbReference>
<evidence type="ECO:0000256" key="8">
    <source>
        <dbReference type="SAM" id="Phobius"/>
    </source>
</evidence>
<comment type="caution">
    <text evidence="9">The sequence shown here is derived from an EMBL/GenBank/DDBJ whole genome shotgun (WGS) entry which is preliminary data.</text>
</comment>
<gene>
    <name evidence="9" type="ORF">FOL47_004359</name>
</gene>
<keyword evidence="2" id="KW-0813">Transport</keyword>
<dbReference type="InterPro" id="IPR002293">
    <property type="entry name" value="AA/rel_permease1"/>
</dbReference>
<dbReference type="Pfam" id="PF13520">
    <property type="entry name" value="AA_permease_2"/>
    <property type="match status" value="1"/>
</dbReference>